<sequence length="220" mass="24406">MQNSPRHRLRRLGMHSTLHAPRAMRRAVFWTGLDWIARGPKHGICQAASLRDRRGEGGRWERSDVHVTRDAPMDVSAAKEDGMAVVVVVLFQRTSCQSSQVRQAGRTLRASTDQCSIRRPLYCTVVVVVVVVVIVVGIPRHACGATLTFPLCTPVHDLLSLIHLPVHTYTTDGLQSLLPRKIEHARVCVAGAPTARRRRGRGGGSDGWVWMDDGWGRERG</sequence>
<protein>
    <submittedName>
        <fullName evidence="2">Uncharacterized protein</fullName>
    </submittedName>
</protein>
<feature type="transmembrane region" description="Helical" evidence="1">
    <location>
        <begin position="121"/>
        <end position="139"/>
    </location>
</feature>
<evidence type="ECO:0000256" key="1">
    <source>
        <dbReference type="SAM" id="Phobius"/>
    </source>
</evidence>
<dbReference type="EMBL" id="MU001504">
    <property type="protein sequence ID" value="KAF2442040.1"/>
    <property type="molecule type" value="Genomic_DNA"/>
</dbReference>
<gene>
    <name evidence="2" type="ORF">P171DRAFT_60212</name>
</gene>
<dbReference type="Proteomes" id="UP000799764">
    <property type="component" value="Unassembled WGS sequence"/>
</dbReference>
<evidence type="ECO:0000313" key="3">
    <source>
        <dbReference type="Proteomes" id="UP000799764"/>
    </source>
</evidence>
<keyword evidence="1" id="KW-0812">Transmembrane</keyword>
<dbReference type="AlphaFoldDB" id="A0A9P4U9C3"/>
<keyword evidence="1" id="KW-1133">Transmembrane helix</keyword>
<accession>A0A9P4U9C3</accession>
<comment type="caution">
    <text evidence="2">The sequence shown here is derived from an EMBL/GenBank/DDBJ whole genome shotgun (WGS) entry which is preliminary data.</text>
</comment>
<keyword evidence="3" id="KW-1185">Reference proteome</keyword>
<proteinExistence type="predicted"/>
<organism evidence="2 3">
    <name type="scientific">Karstenula rhodostoma CBS 690.94</name>
    <dbReference type="NCBI Taxonomy" id="1392251"/>
    <lineage>
        <taxon>Eukaryota</taxon>
        <taxon>Fungi</taxon>
        <taxon>Dikarya</taxon>
        <taxon>Ascomycota</taxon>
        <taxon>Pezizomycotina</taxon>
        <taxon>Dothideomycetes</taxon>
        <taxon>Pleosporomycetidae</taxon>
        <taxon>Pleosporales</taxon>
        <taxon>Massarineae</taxon>
        <taxon>Didymosphaeriaceae</taxon>
        <taxon>Karstenula</taxon>
    </lineage>
</organism>
<reference evidence="2" key="1">
    <citation type="journal article" date="2020" name="Stud. Mycol.">
        <title>101 Dothideomycetes genomes: a test case for predicting lifestyles and emergence of pathogens.</title>
        <authorList>
            <person name="Haridas S."/>
            <person name="Albert R."/>
            <person name="Binder M."/>
            <person name="Bloem J."/>
            <person name="Labutti K."/>
            <person name="Salamov A."/>
            <person name="Andreopoulos B."/>
            <person name="Baker S."/>
            <person name="Barry K."/>
            <person name="Bills G."/>
            <person name="Bluhm B."/>
            <person name="Cannon C."/>
            <person name="Castanera R."/>
            <person name="Culley D."/>
            <person name="Daum C."/>
            <person name="Ezra D."/>
            <person name="Gonzalez J."/>
            <person name="Henrissat B."/>
            <person name="Kuo A."/>
            <person name="Liang C."/>
            <person name="Lipzen A."/>
            <person name="Lutzoni F."/>
            <person name="Magnuson J."/>
            <person name="Mondo S."/>
            <person name="Nolan M."/>
            <person name="Ohm R."/>
            <person name="Pangilinan J."/>
            <person name="Park H.-J."/>
            <person name="Ramirez L."/>
            <person name="Alfaro M."/>
            <person name="Sun H."/>
            <person name="Tritt A."/>
            <person name="Yoshinaga Y."/>
            <person name="Zwiers L.-H."/>
            <person name="Turgeon B."/>
            <person name="Goodwin S."/>
            <person name="Spatafora J."/>
            <person name="Crous P."/>
            <person name="Grigoriev I."/>
        </authorList>
    </citation>
    <scope>NUCLEOTIDE SEQUENCE</scope>
    <source>
        <strain evidence="2">CBS 690.94</strain>
    </source>
</reference>
<evidence type="ECO:0000313" key="2">
    <source>
        <dbReference type="EMBL" id="KAF2442040.1"/>
    </source>
</evidence>
<name>A0A9P4U9C3_9PLEO</name>
<keyword evidence="1" id="KW-0472">Membrane</keyword>